<dbReference type="AlphaFoldDB" id="A0AAV2GYC3"/>
<dbReference type="InterPro" id="IPR045058">
    <property type="entry name" value="GIMA/IAN/Toc"/>
</dbReference>
<evidence type="ECO:0000259" key="4">
    <source>
        <dbReference type="PROSITE" id="PS51720"/>
    </source>
</evidence>
<dbReference type="PANTHER" id="PTHR10903:SF184">
    <property type="entry name" value="GTP-BINDING PROTEIN A"/>
    <property type="match status" value="1"/>
</dbReference>
<keyword evidence="2" id="KW-0547">Nucleotide-binding</keyword>
<gene>
    <name evidence="5" type="ORF">GSLYS_00000050001</name>
</gene>
<dbReference type="SUPFAM" id="SSF52540">
    <property type="entry name" value="P-loop containing nucleoside triphosphate hydrolases"/>
    <property type="match status" value="1"/>
</dbReference>
<accession>A0AAV2GYC3</accession>
<dbReference type="Proteomes" id="UP001497497">
    <property type="component" value="Unassembled WGS sequence"/>
</dbReference>
<proteinExistence type="inferred from homology"/>
<dbReference type="GO" id="GO:0005525">
    <property type="term" value="F:GTP binding"/>
    <property type="evidence" value="ECO:0007669"/>
    <property type="project" value="UniProtKB-KW"/>
</dbReference>
<keyword evidence="6" id="KW-1185">Reference proteome</keyword>
<comment type="caution">
    <text evidence="5">The sequence shown here is derived from an EMBL/GenBank/DDBJ whole genome shotgun (WGS) entry which is preliminary data.</text>
</comment>
<feature type="domain" description="AIG1-type G" evidence="4">
    <location>
        <begin position="27"/>
        <end position="167"/>
    </location>
</feature>
<evidence type="ECO:0000256" key="3">
    <source>
        <dbReference type="ARBA" id="ARBA00023134"/>
    </source>
</evidence>
<evidence type="ECO:0000313" key="6">
    <source>
        <dbReference type="Proteomes" id="UP001497497"/>
    </source>
</evidence>
<evidence type="ECO:0000256" key="2">
    <source>
        <dbReference type="ARBA" id="ARBA00022741"/>
    </source>
</evidence>
<dbReference type="InterPro" id="IPR006703">
    <property type="entry name" value="G_AIG1"/>
</dbReference>
<keyword evidence="3" id="KW-0342">GTP-binding</keyword>
<dbReference type="PROSITE" id="PS51720">
    <property type="entry name" value="G_AIG1"/>
    <property type="match status" value="1"/>
</dbReference>
<dbReference type="Pfam" id="PF04548">
    <property type="entry name" value="AIG1"/>
    <property type="match status" value="1"/>
</dbReference>
<organism evidence="5 6">
    <name type="scientific">Lymnaea stagnalis</name>
    <name type="common">Great pond snail</name>
    <name type="synonym">Helix stagnalis</name>
    <dbReference type="NCBI Taxonomy" id="6523"/>
    <lineage>
        <taxon>Eukaryota</taxon>
        <taxon>Metazoa</taxon>
        <taxon>Spiralia</taxon>
        <taxon>Lophotrochozoa</taxon>
        <taxon>Mollusca</taxon>
        <taxon>Gastropoda</taxon>
        <taxon>Heterobranchia</taxon>
        <taxon>Euthyneura</taxon>
        <taxon>Panpulmonata</taxon>
        <taxon>Hygrophila</taxon>
        <taxon>Lymnaeoidea</taxon>
        <taxon>Lymnaeidae</taxon>
        <taxon>Lymnaea</taxon>
    </lineage>
</organism>
<protein>
    <recommendedName>
        <fullName evidence="4">AIG1-type G domain-containing protein</fullName>
    </recommendedName>
</protein>
<dbReference type="Gene3D" id="3.40.50.300">
    <property type="entry name" value="P-loop containing nucleotide triphosphate hydrolases"/>
    <property type="match status" value="1"/>
</dbReference>
<dbReference type="EMBL" id="CAXITT010000001">
    <property type="protein sequence ID" value="CAL1525873.1"/>
    <property type="molecule type" value="Genomic_DNA"/>
</dbReference>
<dbReference type="PANTHER" id="PTHR10903">
    <property type="entry name" value="GTPASE, IMAP FAMILY MEMBER-RELATED"/>
    <property type="match status" value="1"/>
</dbReference>
<dbReference type="InterPro" id="IPR027417">
    <property type="entry name" value="P-loop_NTPase"/>
</dbReference>
<reference evidence="5 6" key="1">
    <citation type="submission" date="2024-04" db="EMBL/GenBank/DDBJ databases">
        <authorList>
            <consortium name="Genoscope - CEA"/>
            <person name="William W."/>
        </authorList>
    </citation>
    <scope>NUCLEOTIDE SEQUENCE [LARGE SCALE GENOMIC DNA]</scope>
</reference>
<comment type="similarity">
    <text evidence="1">Belongs to the TRAFAC class TrmE-Era-EngA-EngB-Septin-like GTPase superfamily. AIG1/Toc34/Toc159-like paraseptin GTPase family. IAN subfamily.</text>
</comment>
<sequence length="167" mass="18500">MCFKIRDDPSFLELVTSNHRKERISDEFTRIFLLVGKTGSGKSATGSSILGSSAFKFGDAGTSVTSEMTIISVVRQGYTLTVVDTPGIMDTSVDSTEAKWKSCREMIHAMSICPTSGKLAIPLVLKYGERFTEENRATIRILKNIFGEENLWKSCVIIFTHSNTFDV</sequence>
<evidence type="ECO:0000256" key="1">
    <source>
        <dbReference type="ARBA" id="ARBA00008535"/>
    </source>
</evidence>
<name>A0AAV2GYC3_LYMST</name>
<evidence type="ECO:0000313" key="5">
    <source>
        <dbReference type="EMBL" id="CAL1525873.1"/>
    </source>
</evidence>